<dbReference type="OrthoDB" id="3687464at2"/>
<dbReference type="InterPro" id="IPR012349">
    <property type="entry name" value="Split_barrel_FMN-bd"/>
</dbReference>
<feature type="region of interest" description="Disordered" evidence="1">
    <location>
        <begin position="140"/>
        <end position="166"/>
    </location>
</feature>
<dbReference type="EMBL" id="FZOR01000006">
    <property type="protein sequence ID" value="SNS56729.1"/>
    <property type="molecule type" value="Genomic_DNA"/>
</dbReference>
<organism evidence="2 3">
    <name type="scientific">Actinomadura meyerae</name>
    <dbReference type="NCBI Taxonomy" id="240840"/>
    <lineage>
        <taxon>Bacteria</taxon>
        <taxon>Bacillati</taxon>
        <taxon>Actinomycetota</taxon>
        <taxon>Actinomycetes</taxon>
        <taxon>Streptosporangiales</taxon>
        <taxon>Thermomonosporaceae</taxon>
        <taxon>Actinomadura</taxon>
    </lineage>
</organism>
<keyword evidence="3" id="KW-1185">Reference proteome</keyword>
<feature type="compositionally biased region" description="Low complexity" evidence="1">
    <location>
        <begin position="140"/>
        <end position="155"/>
    </location>
</feature>
<evidence type="ECO:0008006" key="4">
    <source>
        <dbReference type="Google" id="ProtNLM"/>
    </source>
</evidence>
<dbReference type="Proteomes" id="UP000198318">
    <property type="component" value="Unassembled WGS sequence"/>
</dbReference>
<evidence type="ECO:0000256" key="1">
    <source>
        <dbReference type="SAM" id="MobiDB-lite"/>
    </source>
</evidence>
<sequence>MGLNRALVEEAAKKSGLLWLDLPGLPQPRAAWHVWHDGSAYVLTGGEGEQPLPGLPEADRVTVVLRSKDKGGRLVSFTADAEVVEPGTELWDAVTPVLAKERLNARTHEGQVETWAAESWIVRLTPVEEVETASDGYAAVRPVPTPATTAGTPPRMFGGKRRRADR</sequence>
<dbReference type="RefSeq" id="WP_089325583.1">
    <property type="nucleotide sequence ID" value="NZ_FZOR01000006.1"/>
</dbReference>
<proteinExistence type="predicted"/>
<accession>A0A239FII9</accession>
<dbReference type="SUPFAM" id="SSF50475">
    <property type="entry name" value="FMN-binding split barrel"/>
    <property type="match status" value="1"/>
</dbReference>
<dbReference type="AlphaFoldDB" id="A0A239FII9"/>
<protein>
    <recommendedName>
        <fullName evidence="4">Pyridoxamine 5'-phosphate oxidase</fullName>
    </recommendedName>
</protein>
<evidence type="ECO:0000313" key="3">
    <source>
        <dbReference type="Proteomes" id="UP000198318"/>
    </source>
</evidence>
<evidence type="ECO:0000313" key="2">
    <source>
        <dbReference type="EMBL" id="SNS56729.1"/>
    </source>
</evidence>
<dbReference type="Gene3D" id="2.30.110.10">
    <property type="entry name" value="Electron Transport, Fmn-binding Protein, Chain A"/>
    <property type="match status" value="1"/>
</dbReference>
<reference evidence="2 3" key="1">
    <citation type="submission" date="2017-06" db="EMBL/GenBank/DDBJ databases">
        <authorList>
            <person name="Kim H.J."/>
            <person name="Triplett B.A."/>
        </authorList>
    </citation>
    <scope>NUCLEOTIDE SEQUENCE [LARGE SCALE GENOMIC DNA]</scope>
    <source>
        <strain evidence="2 3">DSM 44715</strain>
    </source>
</reference>
<gene>
    <name evidence="2" type="ORF">SAMN05443665_100631</name>
</gene>
<name>A0A239FII9_9ACTN</name>